<dbReference type="AlphaFoldDB" id="A0A2V1YS93"/>
<keyword evidence="5" id="KW-0349">Heme</keyword>
<evidence type="ECO:0000313" key="17">
    <source>
        <dbReference type="EMBL" id="SUB17408.1"/>
    </source>
</evidence>
<keyword evidence="11 13" id="KW-0472">Membrane</keyword>
<comment type="similarity">
    <text evidence="12">Belongs to the cytochrome b561 family.</text>
</comment>
<name>A0A2V1YS93_ENTAG</name>
<evidence type="ECO:0000256" key="8">
    <source>
        <dbReference type="ARBA" id="ARBA00022982"/>
    </source>
</evidence>
<keyword evidence="3" id="KW-0813">Transport</keyword>
<dbReference type="PANTHER" id="PTHR30529:SF1">
    <property type="entry name" value="CYTOCHROME B561 HOMOLOG 2"/>
    <property type="match status" value="1"/>
</dbReference>
<keyword evidence="8" id="KW-0249">Electron transport</keyword>
<evidence type="ECO:0000256" key="9">
    <source>
        <dbReference type="ARBA" id="ARBA00022989"/>
    </source>
</evidence>
<dbReference type="Proteomes" id="UP000245996">
    <property type="component" value="Unassembled WGS sequence"/>
</dbReference>
<evidence type="ECO:0000256" key="12">
    <source>
        <dbReference type="ARBA" id="ARBA00037975"/>
    </source>
</evidence>
<evidence type="ECO:0000256" key="7">
    <source>
        <dbReference type="ARBA" id="ARBA00022723"/>
    </source>
</evidence>
<evidence type="ECO:0000256" key="5">
    <source>
        <dbReference type="ARBA" id="ARBA00022617"/>
    </source>
</evidence>
<protein>
    <submittedName>
        <fullName evidence="15">Cytochrome 2</fullName>
    </submittedName>
    <submittedName>
        <fullName evidence="16 17">Cytochrome b561</fullName>
    </submittedName>
</protein>
<feature type="domain" description="Cytochrome b561 bacterial/Ni-hydrogenase" evidence="14">
    <location>
        <begin position="32"/>
        <end position="200"/>
    </location>
</feature>
<gene>
    <name evidence="17" type="primary">yceJ</name>
    <name evidence="16" type="ORF">C7430_109153</name>
    <name evidence="15" type="ORF">DAPPPG734_12400</name>
    <name evidence="17" type="ORF">NCTC9381_03331</name>
</gene>
<dbReference type="EMBL" id="QGHE01000009">
    <property type="protein sequence ID" value="PWJ77834.1"/>
    <property type="molecule type" value="Genomic_DNA"/>
</dbReference>
<dbReference type="GO" id="GO:0009055">
    <property type="term" value="F:electron transfer activity"/>
    <property type="evidence" value="ECO:0007669"/>
    <property type="project" value="InterPro"/>
</dbReference>
<evidence type="ECO:0000259" key="14">
    <source>
        <dbReference type="Pfam" id="PF01292"/>
    </source>
</evidence>
<evidence type="ECO:0000256" key="3">
    <source>
        <dbReference type="ARBA" id="ARBA00022448"/>
    </source>
</evidence>
<dbReference type="EMBL" id="OW970315">
    <property type="protein sequence ID" value="CAH6300622.1"/>
    <property type="molecule type" value="Genomic_DNA"/>
</dbReference>
<keyword evidence="19" id="KW-1185">Reference proteome</keyword>
<accession>A0A2V1YS93</accession>
<dbReference type="GO" id="GO:0046872">
    <property type="term" value="F:metal ion binding"/>
    <property type="evidence" value="ECO:0007669"/>
    <property type="project" value="UniProtKB-KW"/>
</dbReference>
<evidence type="ECO:0000256" key="13">
    <source>
        <dbReference type="SAM" id="Phobius"/>
    </source>
</evidence>
<evidence type="ECO:0000313" key="15">
    <source>
        <dbReference type="EMBL" id="CAH6300622.1"/>
    </source>
</evidence>
<evidence type="ECO:0000256" key="10">
    <source>
        <dbReference type="ARBA" id="ARBA00023004"/>
    </source>
</evidence>
<sequence>MIAFIFHNVDAYFRLLLHENPIMLLRNSSHQFGLVAVLLHWSMALAIYAMFALGLWMVGLGYYDSWYHDAPEIHKSIGVILLLTLIVRLLWRVISPPPKPLSSYSPLVRISSVVAHLLLYTLLLAILISGYLISTADGKPISVFSWFTLPALFSGAGEQADLAGDIHLWLAWTVVVLSLLHGLAAVKHHFIDRDITLKRMSGLRFTSPSEKDK</sequence>
<evidence type="ECO:0000313" key="19">
    <source>
        <dbReference type="Proteomes" id="UP000254640"/>
    </source>
</evidence>
<evidence type="ECO:0000256" key="6">
    <source>
        <dbReference type="ARBA" id="ARBA00022692"/>
    </source>
</evidence>
<feature type="transmembrane region" description="Helical" evidence="13">
    <location>
        <begin position="114"/>
        <end position="133"/>
    </location>
</feature>
<evidence type="ECO:0000256" key="1">
    <source>
        <dbReference type="ARBA" id="ARBA00001970"/>
    </source>
</evidence>
<dbReference type="EMBL" id="UGSO01000001">
    <property type="protein sequence ID" value="SUB17408.1"/>
    <property type="molecule type" value="Genomic_DNA"/>
</dbReference>
<proteinExistence type="inferred from homology"/>
<keyword evidence="9 13" id="KW-1133">Transmembrane helix</keyword>
<accession>A0A379AIM0</accession>
<reference evidence="16 18" key="1">
    <citation type="submission" date="2018-05" db="EMBL/GenBank/DDBJ databases">
        <title>Genomic Encyclopedia of Type Strains, Phase IV (KMG-V): Genome sequencing to study the core and pangenomes of soil and plant-associated prokaryotes.</title>
        <authorList>
            <person name="Whitman W."/>
        </authorList>
    </citation>
    <scope>NUCLEOTIDE SEQUENCE [LARGE SCALE GENOMIC DNA]</scope>
    <source>
        <strain evidence="16 18">PNG 92-11</strain>
    </source>
</reference>
<feature type="transmembrane region" description="Helical" evidence="13">
    <location>
        <begin position="169"/>
        <end position="190"/>
    </location>
</feature>
<dbReference type="InterPro" id="IPR052168">
    <property type="entry name" value="Cytochrome_b561_oxidase"/>
</dbReference>
<keyword evidence="7" id="KW-0479">Metal-binding</keyword>
<keyword evidence="6 13" id="KW-0812">Transmembrane</keyword>
<reference evidence="15" key="3">
    <citation type="submission" date="2022-05" db="EMBL/GenBank/DDBJ databases">
        <authorList>
            <person name="Pothier F. J."/>
        </authorList>
    </citation>
    <scope>NUCLEOTIDE SEQUENCE</scope>
    <source>
        <strain evidence="15">DAPP-PG734</strain>
    </source>
</reference>
<evidence type="ECO:0000256" key="2">
    <source>
        <dbReference type="ARBA" id="ARBA00004651"/>
    </source>
</evidence>
<feature type="transmembrane region" description="Helical" evidence="13">
    <location>
        <begin position="32"/>
        <end position="56"/>
    </location>
</feature>
<evidence type="ECO:0000313" key="18">
    <source>
        <dbReference type="Proteomes" id="UP000245996"/>
    </source>
</evidence>
<dbReference type="GO" id="GO:0005886">
    <property type="term" value="C:plasma membrane"/>
    <property type="evidence" value="ECO:0007669"/>
    <property type="project" value="UniProtKB-SubCell"/>
</dbReference>
<evidence type="ECO:0000256" key="11">
    <source>
        <dbReference type="ARBA" id="ARBA00023136"/>
    </source>
</evidence>
<evidence type="ECO:0000313" key="16">
    <source>
        <dbReference type="EMBL" id="PWJ77834.1"/>
    </source>
</evidence>
<keyword evidence="4" id="KW-1003">Cell membrane</keyword>
<comment type="subcellular location">
    <subcellularLocation>
        <location evidence="2">Cell membrane</location>
        <topology evidence="2">Multi-pass membrane protein</topology>
    </subcellularLocation>
</comment>
<organism evidence="17 19">
    <name type="scientific">Enterobacter agglomerans</name>
    <name type="common">Erwinia herbicola</name>
    <name type="synonym">Pantoea agglomerans</name>
    <dbReference type="NCBI Taxonomy" id="549"/>
    <lineage>
        <taxon>Bacteria</taxon>
        <taxon>Pseudomonadati</taxon>
        <taxon>Pseudomonadota</taxon>
        <taxon>Gammaproteobacteria</taxon>
        <taxon>Enterobacterales</taxon>
        <taxon>Erwiniaceae</taxon>
        <taxon>Pantoea</taxon>
        <taxon>Pantoea agglomerans group</taxon>
    </lineage>
</organism>
<dbReference type="Pfam" id="PF01292">
    <property type="entry name" value="Ni_hydr_CYTB"/>
    <property type="match status" value="1"/>
</dbReference>
<dbReference type="GO" id="GO:0020037">
    <property type="term" value="F:heme binding"/>
    <property type="evidence" value="ECO:0007669"/>
    <property type="project" value="TreeGrafter"/>
</dbReference>
<dbReference type="GO" id="GO:0022904">
    <property type="term" value="P:respiratory electron transport chain"/>
    <property type="evidence" value="ECO:0007669"/>
    <property type="project" value="InterPro"/>
</dbReference>
<dbReference type="InterPro" id="IPR011577">
    <property type="entry name" value="Cyt_b561_bac/Ni-Hgenase"/>
</dbReference>
<dbReference type="PANTHER" id="PTHR30529">
    <property type="entry name" value="CYTOCHROME B561"/>
    <property type="match status" value="1"/>
</dbReference>
<dbReference type="Proteomes" id="UP000254640">
    <property type="component" value="Unassembled WGS sequence"/>
</dbReference>
<dbReference type="STRING" id="549.BEE12_14055"/>
<keyword evidence="10" id="KW-0408">Iron</keyword>
<comment type="cofactor">
    <cofactor evidence="1">
        <name>heme b</name>
        <dbReference type="ChEBI" id="CHEBI:60344"/>
    </cofactor>
</comment>
<evidence type="ECO:0000256" key="4">
    <source>
        <dbReference type="ARBA" id="ARBA00022475"/>
    </source>
</evidence>
<reference evidence="17 19" key="2">
    <citation type="submission" date="2018-06" db="EMBL/GenBank/DDBJ databases">
        <authorList>
            <consortium name="Pathogen Informatics"/>
            <person name="Doyle S."/>
        </authorList>
    </citation>
    <scope>NUCLEOTIDE SEQUENCE [LARGE SCALE GENOMIC DNA]</scope>
    <source>
        <strain evidence="17 19">NCTC9381</strain>
    </source>
</reference>
<dbReference type="SUPFAM" id="SSF81342">
    <property type="entry name" value="Transmembrane di-heme cytochromes"/>
    <property type="match status" value="1"/>
</dbReference>
<dbReference type="Gene3D" id="1.20.950.20">
    <property type="entry name" value="Transmembrane di-heme cytochromes, Chain C"/>
    <property type="match status" value="1"/>
</dbReference>
<dbReference type="Proteomes" id="UP001158961">
    <property type="component" value="Chromosome"/>
</dbReference>
<feature type="transmembrane region" description="Helical" evidence="13">
    <location>
        <begin position="77"/>
        <end position="94"/>
    </location>
</feature>
<dbReference type="InterPro" id="IPR016174">
    <property type="entry name" value="Di-haem_cyt_TM"/>
</dbReference>